<gene>
    <name evidence="2" type="ORF">Ga0074812_12328</name>
</gene>
<proteinExistence type="predicted"/>
<evidence type="ECO:0000313" key="2">
    <source>
        <dbReference type="EMBL" id="CUU58900.1"/>
    </source>
</evidence>
<name>A0A0S4QUB8_9ACTN</name>
<feature type="region of interest" description="Disordered" evidence="1">
    <location>
        <begin position="225"/>
        <end position="244"/>
    </location>
</feature>
<dbReference type="AlphaFoldDB" id="A0A0S4QUB8"/>
<accession>A0A0S4QUB8</accession>
<sequence length="244" mass="25308">MGRCDLGDSDRGARPILAHGRTGETCQLGFDKGNQLGGPPGRPACFGLPPHRADAGAADPVRIDQESKHETFLTLSLSGRLPAAFGLRLGRLRTLGVLFSCRVVRCGKTGLKGDLACPVPRRIELFTGISHVILADVFGGVAGKDSTRIQAGPVVISEIVGAGRCPAFPPPDPGFRAIGVLAGSRPRPRGTSPLVPVFAPAGAAGRLAAQWRAVGVSRPPPRCCGGRDAWSPGRSPSLRVGYGS</sequence>
<keyword evidence="3" id="KW-1185">Reference proteome</keyword>
<dbReference type="EMBL" id="FAOZ01000023">
    <property type="protein sequence ID" value="CUU58900.1"/>
    <property type="molecule type" value="Genomic_DNA"/>
</dbReference>
<evidence type="ECO:0000313" key="3">
    <source>
        <dbReference type="Proteomes" id="UP000198802"/>
    </source>
</evidence>
<organism evidence="2 3">
    <name type="scientific">Parafrankia irregularis</name>
    <dbReference type="NCBI Taxonomy" id="795642"/>
    <lineage>
        <taxon>Bacteria</taxon>
        <taxon>Bacillati</taxon>
        <taxon>Actinomycetota</taxon>
        <taxon>Actinomycetes</taxon>
        <taxon>Frankiales</taxon>
        <taxon>Frankiaceae</taxon>
        <taxon>Parafrankia</taxon>
    </lineage>
</organism>
<reference evidence="3" key="1">
    <citation type="submission" date="2015-11" db="EMBL/GenBank/DDBJ databases">
        <authorList>
            <person name="Varghese N."/>
        </authorList>
    </citation>
    <scope>NUCLEOTIDE SEQUENCE [LARGE SCALE GENOMIC DNA]</scope>
    <source>
        <strain evidence="3">DSM 45899</strain>
    </source>
</reference>
<protein>
    <submittedName>
        <fullName evidence="2">Uncharacterized protein</fullName>
    </submittedName>
</protein>
<dbReference type="Proteomes" id="UP000198802">
    <property type="component" value="Unassembled WGS sequence"/>
</dbReference>
<evidence type="ECO:0000256" key="1">
    <source>
        <dbReference type="SAM" id="MobiDB-lite"/>
    </source>
</evidence>